<dbReference type="RefSeq" id="WP_290355918.1">
    <property type="nucleotide sequence ID" value="NZ_JAUFPT010000053.1"/>
</dbReference>
<evidence type="ECO:0000256" key="1">
    <source>
        <dbReference type="SAM" id="SignalP"/>
    </source>
</evidence>
<dbReference type="EMBL" id="JAUFPT010000053">
    <property type="protein sequence ID" value="MDN3571899.1"/>
    <property type="molecule type" value="Genomic_DNA"/>
</dbReference>
<dbReference type="Proteomes" id="UP001244297">
    <property type="component" value="Unassembled WGS sequence"/>
</dbReference>
<feature type="signal peptide" evidence="1">
    <location>
        <begin position="1"/>
        <end position="31"/>
    </location>
</feature>
<feature type="chain" id="PRO_5045841526" evidence="1">
    <location>
        <begin position="32"/>
        <end position="49"/>
    </location>
</feature>
<reference evidence="3" key="1">
    <citation type="journal article" date="2019" name="Int. J. Syst. Evol. Microbiol.">
        <title>The Global Catalogue of Microorganisms (GCM) 10K type strain sequencing project: providing services to taxonomists for standard genome sequencing and annotation.</title>
        <authorList>
            <consortium name="The Broad Institute Genomics Platform"/>
            <consortium name="The Broad Institute Genome Sequencing Center for Infectious Disease"/>
            <person name="Wu L."/>
            <person name="Ma J."/>
        </authorList>
    </citation>
    <scope>NUCLEOTIDE SEQUENCE [LARGE SCALE GENOMIC DNA]</scope>
    <source>
        <strain evidence="3">CECT 7806</strain>
    </source>
</reference>
<organism evidence="2 3">
    <name type="scientific">Methylobacterium longum</name>
    <dbReference type="NCBI Taxonomy" id="767694"/>
    <lineage>
        <taxon>Bacteria</taxon>
        <taxon>Pseudomonadati</taxon>
        <taxon>Pseudomonadota</taxon>
        <taxon>Alphaproteobacteria</taxon>
        <taxon>Hyphomicrobiales</taxon>
        <taxon>Methylobacteriaceae</taxon>
        <taxon>Methylobacterium</taxon>
    </lineage>
</organism>
<keyword evidence="1" id="KW-0732">Signal</keyword>
<comment type="caution">
    <text evidence="2">The sequence shown here is derived from an EMBL/GenBank/DDBJ whole genome shotgun (WGS) entry which is preliminary data.</text>
</comment>
<accession>A0ABT8APS0</accession>
<gene>
    <name evidence="2" type="ORF">QWZ18_14840</name>
</gene>
<keyword evidence="3" id="KW-1185">Reference proteome</keyword>
<protein>
    <submittedName>
        <fullName evidence="2">Uncharacterized protein</fullName>
    </submittedName>
</protein>
<evidence type="ECO:0000313" key="2">
    <source>
        <dbReference type="EMBL" id="MDN3571899.1"/>
    </source>
</evidence>
<name>A0ABT8APS0_9HYPH</name>
<sequence length="49" mass="4851">MGVLQLFTAGFVLATAMFVSTMLTAPPTSEAAVTNGTAPASTPLVLVGP</sequence>
<proteinExistence type="predicted"/>
<evidence type="ECO:0000313" key="3">
    <source>
        <dbReference type="Proteomes" id="UP001244297"/>
    </source>
</evidence>